<keyword evidence="2" id="KW-0521">NADP</keyword>
<dbReference type="InterPro" id="IPR016163">
    <property type="entry name" value="Ald_DH_C"/>
</dbReference>
<dbReference type="Pfam" id="PF00171">
    <property type="entry name" value="Aldedh"/>
    <property type="match status" value="1"/>
</dbReference>
<dbReference type="OrthoDB" id="9812625at2"/>
<dbReference type="GO" id="GO:0004777">
    <property type="term" value="F:succinate-semialdehyde dehydrogenase (NAD+) activity"/>
    <property type="evidence" value="ECO:0007669"/>
    <property type="project" value="TreeGrafter"/>
</dbReference>
<comment type="similarity">
    <text evidence="1">Belongs to the aldehyde dehydrogenase family.</text>
</comment>
<dbReference type="Gene3D" id="3.40.605.10">
    <property type="entry name" value="Aldehyde Dehydrogenase, Chain A, domain 1"/>
    <property type="match status" value="1"/>
</dbReference>
<dbReference type="RefSeq" id="WP_058860260.1">
    <property type="nucleotide sequence ID" value="NZ_LPXO01000001.1"/>
</dbReference>
<dbReference type="FunFam" id="3.40.605.10:FF:000012">
    <property type="entry name" value="NAD-dependent succinate-semialdehyde dehydrogenase"/>
    <property type="match status" value="1"/>
</dbReference>
<dbReference type="Proteomes" id="UP000054396">
    <property type="component" value="Unassembled WGS sequence"/>
</dbReference>
<dbReference type="AlphaFoldDB" id="A0A0W7WNZ2"/>
<dbReference type="Gene3D" id="3.40.309.10">
    <property type="entry name" value="Aldehyde Dehydrogenase, Chain A, domain 2"/>
    <property type="match status" value="1"/>
</dbReference>
<dbReference type="PANTHER" id="PTHR43217:SF1">
    <property type="entry name" value="SUCCINATE SEMIALDEHYDE DEHYDROGENASE [NAD(P)+] SAD"/>
    <property type="match status" value="1"/>
</dbReference>
<dbReference type="InterPro" id="IPR015590">
    <property type="entry name" value="Aldehyde_DH_dom"/>
</dbReference>
<feature type="domain" description="Aldehyde dehydrogenase" evidence="4">
    <location>
        <begin position="3"/>
        <end position="455"/>
    </location>
</feature>
<dbReference type="EMBL" id="LPXO01000001">
    <property type="protein sequence ID" value="KUF12313.1"/>
    <property type="molecule type" value="Genomic_DNA"/>
</dbReference>
<evidence type="ECO:0000313" key="5">
    <source>
        <dbReference type="EMBL" id="KUF12313.1"/>
    </source>
</evidence>
<dbReference type="SUPFAM" id="SSF53720">
    <property type="entry name" value="ALDH-like"/>
    <property type="match status" value="1"/>
</dbReference>
<dbReference type="InterPro" id="IPR016161">
    <property type="entry name" value="Ald_DH/histidinol_DH"/>
</dbReference>
<evidence type="ECO:0000259" key="4">
    <source>
        <dbReference type="Pfam" id="PF00171"/>
    </source>
</evidence>
<organism evidence="5 6">
    <name type="scientific">Pseudoponticoccus marisrubri</name>
    <dbReference type="NCBI Taxonomy" id="1685382"/>
    <lineage>
        <taxon>Bacteria</taxon>
        <taxon>Pseudomonadati</taxon>
        <taxon>Pseudomonadota</taxon>
        <taxon>Alphaproteobacteria</taxon>
        <taxon>Rhodobacterales</taxon>
        <taxon>Roseobacteraceae</taxon>
        <taxon>Pseudoponticoccus</taxon>
    </lineage>
</organism>
<sequence length="458" mass="49727">MSTITTRNPATGETIETYPLMSEQEAVSRLEAAHAAFLDWRRLSHAERAPYLTKIAEVLRAHTDELAELMTRETGKLLRDGKLEVEICAAIFEYTAQHGPDVLADEERTHGRNGSRGVVTYQPLGVIYSIQPWNFPLYQPVRVLAANLMAGNACVLKHATICTGSGLRLRELCIEAGLPEDLFQVILIDHDTSDRLIEHPHVRGVTLTGSDGAGRHVGSVASKALKKTVLELGSNDAYMVLEDADIETAVKYSVMGRLYNNGETCVSAKRFIVADKVHDSFVAAFVEQMKAIRMGDPMDDDVQLGPLSSDDQFETVKEQVETSVAKGAKVLCGGAAPEGTGAYYPATVLAEVAPGMPAYDDEIFGPVASVIRAKDDEDAMRLANDSRYGLGGGIFCTDEDHALKLARDHFDTGMVRINSFGAADPNMPFGGVKDSGYGREHGGFGMKEFVNTKAIFLP</sequence>
<keyword evidence="6" id="KW-1185">Reference proteome</keyword>
<gene>
    <name evidence="5" type="ORF">AVJ23_00830</name>
</gene>
<dbReference type="InterPro" id="IPR016162">
    <property type="entry name" value="Ald_DH_N"/>
</dbReference>
<dbReference type="InterPro" id="IPR047110">
    <property type="entry name" value="GABD/Sad-like"/>
</dbReference>
<name>A0A0W7WNZ2_9RHOB</name>
<evidence type="ECO:0000256" key="2">
    <source>
        <dbReference type="ARBA" id="ARBA00022857"/>
    </source>
</evidence>
<dbReference type="STRING" id="1685382.AVJ23_00830"/>
<proteinExistence type="inferred from homology"/>
<reference evidence="5 6" key="1">
    <citation type="submission" date="2015-12" db="EMBL/GenBank/DDBJ databases">
        <authorList>
            <person name="Shamseldin A."/>
            <person name="Moawad H."/>
            <person name="Abd El-Rahim W.M."/>
            <person name="Sadowsky M.J."/>
        </authorList>
    </citation>
    <scope>NUCLEOTIDE SEQUENCE [LARGE SCALE GENOMIC DNA]</scope>
    <source>
        <strain evidence="5 6">SJ5A-1</strain>
    </source>
</reference>
<dbReference type="InterPro" id="IPR044148">
    <property type="entry name" value="ALDH_GabD1-like"/>
</dbReference>
<accession>A0A0W7WNZ2</accession>
<evidence type="ECO:0000256" key="3">
    <source>
        <dbReference type="ARBA" id="ARBA00023002"/>
    </source>
</evidence>
<protein>
    <submittedName>
        <fullName evidence="5">Succinate-semialdehyde dehydrogenase</fullName>
    </submittedName>
</protein>
<dbReference type="GO" id="GO:0004030">
    <property type="term" value="F:aldehyde dehydrogenase [NAD(P)+] activity"/>
    <property type="evidence" value="ECO:0007669"/>
    <property type="project" value="InterPro"/>
</dbReference>
<keyword evidence="3" id="KW-0560">Oxidoreductase</keyword>
<dbReference type="FunFam" id="3.40.309.10:FF:000009">
    <property type="entry name" value="Aldehyde dehydrogenase A"/>
    <property type="match status" value="1"/>
</dbReference>
<evidence type="ECO:0000256" key="1">
    <source>
        <dbReference type="ARBA" id="ARBA00009986"/>
    </source>
</evidence>
<comment type="caution">
    <text evidence="5">The sequence shown here is derived from an EMBL/GenBank/DDBJ whole genome shotgun (WGS) entry which is preliminary data.</text>
</comment>
<dbReference type="PANTHER" id="PTHR43217">
    <property type="entry name" value="SUCCINATE SEMIALDEHYDE DEHYDROGENASE [NAD(P)+] SAD"/>
    <property type="match status" value="1"/>
</dbReference>
<evidence type="ECO:0000313" key="6">
    <source>
        <dbReference type="Proteomes" id="UP000054396"/>
    </source>
</evidence>
<dbReference type="CDD" id="cd07100">
    <property type="entry name" value="ALDH_SSADH1_GabD1"/>
    <property type="match status" value="1"/>
</dbReference>